<gene>
    <name evidence="1" type="ORF">HMPREF9967_0733</name>
</gene>
<comment type="caution">
    <text evidence="1">The sequence shown here is derived from an EMBL/GenBank/DDBJ whole genome shotgun (WGS) entry which is preliminary data.</text>
</comment>
<dbReference type="PANTHER" id="PTHR48098:SF6">
    <property type="entry name" value="FERRI-BACILLIBACTIN ESTERASE BESA"/>
    <property type="match status" value="1"/>
</dbReference>
<evidence type="ECO:0000313" key="1">
    <source>
        <dbReference type="EMBL" id="EGL87995.1"/>
    </source>
</evidence>
<proteinExistence type="predicted"/>
<dbReference type="AlphaFoldDB" id="F5VYH3"/>
<dbReference type="InterPro" id="IPR000801">
    <property type="entry name" value="Esterase-like"/>
</dbReference>
<dbReference type="Gene3D" id="3.40.50.1820">
    <property type="entry name" value="alpha/beta hydrolase"/>
    <property type="match status" value="1"/>
</dbReference>
<name>F5VYH3_9STRE</name>
<organism evidence="1 2">
    <name type="scientific">Streptococcus infantis SK1076</name>
    <dbReference type="NCBI Taxonomy" id="1005705"/>
    <lineage>
        <taxon>Bacteria</taxon>
        <taxon>Bacillati</taxon>
        <taxon>Bacillota</taxon>
        <taxon>Bacilli</taxon>
        <taxon>Lactobacillales</taxon>
        <taxon>Streptococcaceae</taxon>
        <taxon>Streptococcus</taxon>
    </lineage>
</organism>
<dbReference type="PANTHER" id="PTHR48098">
    <property type="entry name" value="ENTEROCHELIN ESTERASE-RELATED"/>
    <property type="match status" value="1"/>
</dbReference>
<dbReference type="SUPFAM" id="SSF53474">
    <property type="entry name" value="alpha/beta-Hydrolases"/>
    <property type="match status" value="1"/>
</dbReference>
<reference evidence="1 2" key="1">
    <citation type="submission" date="2011-04" db="EMBL/GenBank/DDBJ databases">
        <authorList>
            <person name="Durkin A.S."/>
            <person name="Radune D."/>
            <person name="Hostetler J."/>
            <person name="Torralba M."/>
            <person name="Gillis M."/>
            <person name="Methe B."/>
            <person name="Sutton G."/>
            <person name="Nelson K.E."/>
        </authorList>
    </citation>
    <scope>NUCLEOTIDE SEQUENCE [LARGE SCALE GENOMIC DNA]</scope>
    <source>
        <strain evidence="1 2">SK1076</strain>
    </source>
</reference>
<dbReference type="InterPro" id="IPR050583">
    <property type="entry name" value="Mycobacterial_A85_antigen"/>
</dbReference>
<dbReference type="Pfam" id="PF00756">
    <property type="entry name" value="Esterase"/>
    <property type="match status" value="1"/>
</dbReference>
<evidence type="ECO:0000313" key="2">
    <source>
        <dbReference type="Proteomes" id="UP000010138"/>
    </source>
</evidence>
<accession>F5VYH3</accession>
<protein>
    <submittedName>
        <fullName evidence="1">Phospholipase/carboxylesterase domain protein</fullName>
    </submittedName>
</protein>
<dbReference type="InterPro" id="IPR029058">
    <property type="entry name" value="AB_hydrolase_fold"/>
</dbReference>
<dbReference type="Proteomes" id="UP000010138">
    <property type="component" value="Unassembled WGS sequence"/>
</dbReference>
<sequence length="238" mass="27299">MIHLKKSMTLSRNKEFNWERIQVRVSLPSNYDSKQAYPIVLLNDGELDYLSDLSQSVILVGLIPESRLNDFTPWKASALKEGASDFGGKVEAYHEKLFQGILTTLKKAYLIDENRIAYGGYSLGGLAAIYSLYSSYLPVTCIFSVCGSFWYPDFTEFCREHDLIQSQSLIYLQNGQIEGANHSNRLSKAPMFARELHNLISEAVPTTYSTFDAYGHHEALNERYHQFCDWLREQWVLK</sequence>
<dbReference type="eggNOG" id="COG2819">
    <property type="taxonomic scope" value="Bacteria"/>
</dbReference>
<dbReference type="EMBL" id="AFNN01000005">
    <property type="protein sequence ID" value="EGL87995.1"/>
    <property type="molecule type" value="Genomic_DNA"/>
</dbReference>